<dbReference type="EMBL" id="FLUV01000057">
    <property type="protein sequence ID" value="SBW17276.1"/>
    <property type="molecule type" value="Genomic_DNA"/>
</dbReference>
<evidence type="ECO:0000313" key="1">
    <source>
        <dbReference type="EMBL" id="SBW17276.1"/>
    </source>
</evidence>
<dbReference type="InterPro" id="IPR009241">
    <property type="entry name" value="HigB-like"/>
</dbReference>
<dbReference type="Proteomes" id="UP000199013">
    <property type="component" value="Unassembled WGS sequence"/>
</dbReference>
<keyword evidence="2" id="KW-1185">Reference proteome</keyword>
<evidence type="ECO:0008006" key="3">
    <source>
        <dbReference type="Google" id="ProtNLM"/>
    </source>
</evidence>
<proteinExistence type="predicted"/>
<dbReference type="Pfam" id="PF05973">
    <property type="entry name" value="Gp49"/>
    <property type="match status" value="1"/>
</dbReference>
<evidence type="ECO:0000313" key="2">
    <source>
        <dbReference type="Proteomes" id="UP000199013"/>
    </source>
</evidence>
<organism evidence="1 2">
    <name type="scientific">Candidatus Protofrankia californiensis</name>
    <dbReference type="NCBI Taxonomy" id="1839754"/>
    <lineage>
        <taxon>Bacteria</taxon>
        <taxon>Bacillati</taxon>
        <taxon>Actinomycetota</taxon>
        <taxon>Actinomycetes</taxon>
        <taxon>Frankiales</taxon>
        <taxon>Frankiaceae</taxon>
        <taxon>Protofrankia</taxon>
    </lineage>
</organism>
<name>A0A1C3NSW4_9ACTN</name>
<gene>
    <name evidence="1" type="ORF">FDG2_0142</name>
</gene>
<reference evidence="2" key="1">
    <citation type="submission" date="2016-02" db="EMBL/GenBank/DDBJ databases">
        <authorList>
            <person name="Wibberg D."/>
        </authorList>
    </citation>
    <scope>NUCLEOTIDE SEQUENCE [LARGE SCALE GENOMIC DNA]</scope>
</reference>
<sequence>MSAGVSPRWTIKTTREVRDWLRALRQTDPDTYRSVNVAIDMLAEAGPGLGLGLGRPLVDTLAGSEIKNLKELRPRSGHEVAIRVLFVFDPWSQSVLLVAGNKARDWAGWYKAAIPVAEAAYASWVAAERKRREDS</sequence>
<dbReference type="AlphaFoldDB" id="A0A1C3NSW4"/>
<protein>
    <recommendedName>
        <fullName evidence="3">DNA-binding protein</fullName>
    </recommendedName>
</protein>
<accession>A0A1C3NSW4</accession>